<accession>A0A1G7RM71</accession>
<evidence type="ECO:0000313" key="2">
    <source>
        <dbReference type="EMBL" id="SDG11319.1"/>
    </source>
</evidence>
<feature type="compositionally biased region" description="Polar residues" evidence="1">
    <location>
        <begin position="17"/>
        <end position="30"/>
    </location>
</feature>
<name>A0A1G7RM71_9SPHI</name>
<dbReference type="Proteomes" id="UP000199705">
    <property type="component" value="Unassembled WGS sequence"/>
</dbReference>
<feature type="compositionally biased region" description="Polar residues" evidence="1">
    <location>
        <begin position="62"/>
        <end position="83"/>
    </location>
</feature>
<gene>
    <name evidence="2" type="ORF">SAMN05192573_102275</name>
</gene>
<protein>
    <submittedName>
        <fullName evidence="2">Uncharacterized protein</fullName>
    </submittedName>
</protein>
<evidence type="ECO:0000313" key="3">
    <source>
        <dbReference type="Proteomes" id="UP000199705"/>
    </source>
</evidence>
<keyword evidence="3" id="KW-1185">Reference proteome</keyword>
<dbReference type="RefSeq" id="WP_091163180.1">
    <property type="nucleotide sequence ID" value="NZ_FNCG01000002.1"/>
</dbReference>
<proteinExistence type="predicted"/>
<feature type="compositionally biased region" description="Basic and acidic residues" evidence="1">
    <location>
        <begin position="86"/>
        <end position="98"/>
    </location>
</feature>
<sequence length="220" mass="24248">MKTAEKNANGVQGAAAKNNQTVNRSENRPSLTGKEAKQDETAKDQTPAQIPQVEKTNPAEAKTSSPATMDNQPANVAPFTTGQGIDEPKAEPAKSEEVKAEAVQAAPVKTEEVKAEPKKFALNLEQTLKSVEGLHRLSIQRITLLSRIKLLEDFEVKLIEENDELENNPYQGCKLIIKDDKGREFVTNTPNLIRMVSQFIFDACHEKLAEIEANIIFPNA</sequence>
<dbReference type="EMBL" id="FNCG01000002">
    <property type="protein sequence ID" value="SDG11319.1"/>
    <property type="molecule type" value="Genomic_DNA"/>
</dbReference>
<feature type="region of interest" description="Disordered" evidence="1">
    <location>
        <begin position="1"/>
        <end position="98"/>
    </location>
</feature>
<dbReference type="STRING" id="551996.SAMN05192573_102275"/>
<evidence type="ECO:0000256" key="1">
    <source>
        <dbReference type="SAM" id="MobiDB-lite"/>
    </source>
</evidence>
<organism evidence="2 3">
    <name type="scientific">Mucilaginibacter gossypii</name>
    <dbReference type="NCBI Taxonomy" id="551996"/>
    <lineage>
        <taxon>Bacteria</taxon>
        <taxon>Pseudomonadati</taxon>
        <taxon>Bacteroidota</taxon>
        <taxon>Sphingobacteriia</taxon>
        <taxon>Sphingobacteriales</taxon>
        <taxon>Sphingobacteriaceae</taxon>
        <taxon>Mucilaginibacter</taxon>
    </lineage>
</organism>
<feature type="compositionally biased region" description="Basic and acidic residues" evidence="1">
    <location>
        <begin position="34"/>
        <end position="43"/>
    </location>
</feature>
<dbReference type="AlphaFoldDB" id="A0A1G7RM71"/>
<reference evidence="3" key="1">
    <citation type="submission" date="2016-10" db="EMBL/GenBank/DDBJ databases">
        <authorList>
            <person name="Varghese N."/>
            <person name="Submissions S."/>
        </authorList>
    </citation>
    <scope>NUCLEOTIDE SEQUENCE [LARGE SCALE GENOMIC DNA]</scope>
    <source>
        <strain evidence="3">Gh-67</strain>
    </source>
</reference>